<dbReference type="RefSeq" id="WP_353864861.1">
    <property type="nucleotide sequence ID" value="NZ_CP088295.1"/>
</dbReference>
<dbReference type="EMBL" id="CP088295">
    <property type="protein sequence ID" value="UUY04372.1"/>
    <property type="molecule type" value="Genomic_DNA"/>
</dbReference>
<dbReference type="Gene3D" id="1.10.357.10">
    <property type="entry name" value="Tetracycline Repressor, domain 2"/>
    <property type="match status" value="1"/>
</dbReference>
<evidence type="ECO:0000256" key="1">
    <source>
        <dbReference type="ARBA" id="ARBA00023125"/>
    </source>
</evidence>
<name>A0ABY5PJ53_9ACTN</name>
<gene>
    <name evidence="3" type="ORF">LRS13_02245</name>
</gene>
<sequence>MSVVNDEPRRRLSGAARRALIEQAARDLFAERGYQAVSMGEIAAVAGVTRSVLYDHAPSKRALFEALFRAEHAELTERLAAELLGDTPIRERLTNALDAFVAYVDEHPIAARVIADEPFGDEELEVVRQALHAQTKEALAGWIAADAAGRFDPQGVREGVVVDAVYGGLVGVAANRRRLPETPAGTVVDATAELLWHGLAPILG</sequence>
<dbReference type="InterPro" id="IPR001647">
    <property type="entry name" value="HTH_TetR"/>
</dbReference>
<keyword evidence="4" id="KW-1185">Reference proteome</keyword>
<dbReference type="PANTHER" id="PTHR30055">
    <property type="entry name" value="HTH-TYPE TRANSCRIPTIONAL REGULATOR RUTR"/>
    <property type="match status" value="1"/>
</dbReference>
<protein>
    <submittedName>
        <fullName evidence="3">TetR/AcrR family transcriptional regulator</fullName>
    </submittedName>
</protein>
<accession>A0ABY5PJ53</accession>
<organism evidence="3 4">
    <name type="scientific">Svornostia abyssi</name>
    <dbReference type="NCBI Taxonomy" id="2898438"/>
    <lineage>
        <taxon>Bacteria</taxon>
        <taxon>Bacillati</taxon>
        <taxon>Actinomycetota</taxon>
        <taxon>Thermoleophilia</taxon>
        <taxon>Solirubrobacterales</taxon>
        <taxon>Baekduiaceae</taxon>
        <taxon>Svornostia</taxon>
    </lineage>
</organism>
<feature type="domain" description="HTH tetR-type" evidence="2">
    <location>
        <begin position="23"/>
        <end position="67"/>
    </location>
</feature>
<dbReference type="Proteomes" id="UP001058860">
    <property type="component" value="Chromosome"/>
</dbReference>
<dbReference type="PRINTS" id="PR00455">
    <property type="entry name" value="HTHTETR"/>
</dbReference>
<dbReference type="SUPFAM" id="SSF46689">
    <property type="entry name" value="Homeodomain-like"/>
    <property type="match status" value="1"/>
</dbReference>
<keyword evidence="1" id="KW-0238">DNA-binding</keyword>
<proteinExistence type="predicted"/>
<evidence type="ECO:0000259" key="2">
    <source>
        <dbReference type="Pfam" id="PF00440"/>
    </source>
</evidence>
<evidence type="ECO:0000313" key="4">
    <source>
        <dbReference type="Proteomes" id="UP001058860"/>
    </source>
</evidence>
<dbReference type="PANTHER" id="PTHR30055:SF226">
    <property type="entry name" value="HTH-TYPE TRANSCRIPTIONAL REGULATOR PKSA"/>
    <property type="match status" value="1"/>
</dbReference>
<dbReference type="InterPro" id="IPR050109">
    <property type="entry name" value="HTH-type_TetR-like_transc_reg"/>
</dbReference>
<evidence type="ECO:0000313" key="3">
    <source>
        <dbReference type="EMBL" id="UUY04372.1"/>
    </source>
</evidence>
<dbReference type="InterPro" id="IPR009057">
    <property type="entry name" value="Homeodomain-like_sf"/>
</dbReference>
<reference evidence="4" key="1">
    <citation type="submission" date="2021-11" db="EMBL/GenBank/DDBJ databases">
        <title>Cultivation dependent microbiological survey of springs from the worlds oldest radium mine currently devoted to the extraction of radon-saturated water.</title>
        <authorList>
            <person name="Kapinusova G."/>
            <person name="Smrhova T."/>
            <person name="Strejcek M."/>
            <person name="Suman J."/>
            <person name="Jani K."/>
            <person name="Pajer P."/>
            <person name="Uhlik O."/>
        </authorList>
    </citation>
    <scope>NUCLEOTIDE SEQUENCE [LARGE SCALE GENOMIC DNA]</scope>
    <source>
        <strain evidence="4">J379</strain>
    </source>
</reference>
<dbReference type="Pfam" id="PF00440">
    <property type="entry name" value="TetR_N"/>
    <property type="match status" value="1"/>
</dbReference>